<name>A0ABR2XXJ6_9PEZI</name>
<evidence type="ECO:0000313" key="2">
    <source>
        <dbReference type="EMBL" id="KAK9778530.1"/>
    </source>
</evidence>
<keyword evidence="1" id="KW-0732">Signal</keyword>
<dbReference type="Gene3D" id="3.40.50.1820">
    <property type="entry name" value="alpha/beta hydrolase"/>
    <property type="match status" value="1"/>
</dbReference>
<organism evidence="2 3">
    <name type="scientific">Seiridium cardinale</name>
    <dbReference type="NCBI Taxonomy" id="138064"/>
    <lineage>
        <taxon>Eukaryota</taxon>
        <taxon>Fungi</taxon>
        <taxon>Dikarya</taxon>
        <taxon>Ascomycota</taxon>
        <taxon>Pezizomycotina</taxon>
        <taxon>Sordariomycetes</taxon>
        <taxon>Xylariomycetidae</taxon>
        <taxon>Amphisphaeriales</taxon>
        <taxon>Sporocadaceae</taxon>
        <taxon>Seiridium</taxon>
    </lineage>
</organism>
<gene>
    <name evidence="2" type="ORF">SCAR479_04552</name>
</gene>
<accession>A0ABR2XXJ6</accession>
<feature type="chain" id="PRO_5046773714" evidence="1">
    <location>
        <begin position="19"/>
        <end position="127"/>
    </location>
</feature>
<dbReference type="EMBL" id="JARVKM010000015">
    <property type="protein sequence ID" value="KAK9778530.1"/>
    <property type="molecule type" value="Genomic_DNA"/>
</dbReference>
<dbReference type="Proteomes" id="UP001465668">
    <property type="component" value="Unassembled WGS sequence"/>
</dbReference>
<evidence type="ECO:0000313" key="3">
    <source>
        <dbReference type="Proteomes" id="UP001465668"/>
    </source>
</evidence>
<evidence type="ECO:0000256" key="1">
    <source>
        <dbReference type="SAM" id="SignalP"/>
    </source>
</evidence>
<proteinExistence type="predicted"/>
<feature type="signal peptide" evidence="1">
    <location>
        <begin position="1"/>
        <end position="18"/>
    </location>
</feature>
<dbReference type="SUPFAM" id="SSF53474">
    <property type="entry name" value="alpha/beta-Hydrolases"/>
    <property type="match status" value="1"/>
</dbReference>
<sequence length="127" mass="13635">MLIPTLLSGLALMAVAKGALIRVTNFATAPITDRNVHRRVQGRRICISHDCRNTRQMATVFLVGTSSGAMMGNVLAAIYPDVLAATAVYSGTAAGARLSRPGLPRTHNGPRWFGHITKPTQQWGKIV</sequence>
<dbReference type="InterPro" id="IPR029058">
    <property type="entry name" value="AB_hydrolase_fold"/>
</dbReference>
<keyword evidence="3" id="KW-1185">Reference proteome</keyword>
<comment type="caution">
    <text evidence="2">The sequence shown here is derived from an EMBL/GenBank/DDBJ whole genome shotgun (WGS) entry which is preliminary data.</text>
</comment>
<reference evidence="2 3" key="1">
    <citation type="submission" date="2024-02" db="EMBL/GenBank/DDBJ databases">
        <title>First draft genome assembly of two strains of Seiridium cardinale.</title>
        <authorList>
            <person name="Emiliani G."/>
            <person name="Scali E."/>
        </authorList>
    </citation>
    <scope>NUCLEOTIDE SEQUENCE [LARGE SCALE GENOMIC DNA]</scope>
    <source>
        <strain evidence="2 3">BM-138-000479</strain>
    </source>
</reference>
<protein>
    <submittedName>
        <fullName evidence="2">Acetylxylan esterase A</fullName>
    </submittedName>
</protein>